<protein>
    <submittedName>
        <fullName evidence="3">Uncharacterized protein</fullName>
    </submittedName>
</protein>
<dbReference type="EMBL" id="KQ001791">
    <property type="protein sequence ID" value="KJP84797.1"/>
    <property type="molecule type" value="Genomic_DNA"/>
</dbReference>
<dbReference type="RefSeq" id="XP_012338594.1">
    <property type="nucleotide sequence ID" value="XM_012483171.1"/>
</dbReference>
<evidence type="ECO:0000256" key="2">
    <source>
        <dbReference type="SAM" id="Phobius"/>
    </source>
</evidence>
<dbReference type="OrthoDB" id="387545at2759"/>
<dbReference type="VEuPathDB" id="PlasmoDB:AK88_05569"/>
<name>A0A0D9QD99_PLAFR</name>
<dbReference type="OMA" id="ILFISMC"/>
<dbReference type="AlphaFoldDB" id="A0A0D9QD99"/>
<keyword evidence="2" id="KW-1133">Transmembrane helix</keyword>
<feature type="compositionally biased region" description="Basic and acidic residues" evidence="1">
    <location>
        <begin position="119"/>
        <end position="142"/>
    </location>
</feature>
<proteinExistence type="predicted"/>
<keyword evidence="2" id="KW-0812">Transmembrane</keyword>
<gene>
    <name evidence="3" type="ORF">AK88_05569</name>
</gene>
<keyword evidence="2" id="KW-0472">Membrane</keyword>
<evidence type="ECO:0000256" key="1">
    <source>
        <dbReference type="SAM" id="MobiDB-lite"/>
    </source>
</evidence>
<keyword evidence="4" id="KW-1185">Reference proteome</keyword>
<feature type="transmembrane region" description="Helical" evidence="2">
    <location>
        <begin position="50"/>
        <end position="67"/>
    </location>
</feature>
<evidence type="ECO:0000313" key="3">
    <source>
        <dbReference type="EMBL" id="KJP84797.1"/>
    </source>
</evidence>
<organism evidence="3 4">
    <name type="scientific">Plasmodium fragile</name>
    <dbReference type="NCBI Taxonomy" id="5857"/>
    <lineage>
        <taxon>Eukaryota</taxon>
        <taxon>Sar</taxon>
        <taxon>Alveolata</taxon>
        <taxon>Apicomplexa</taxon>
        <taxon>Aconoidasida</taxon>
        <taxon>Haemosporida</taxon>
        <taxon>Plasmodiidae</taxon>
        <taxon>Plasmodium</taxon>
        <taxon>Plasmodium (Plasmodium)</taxon>
    </lineage>
</organism>
<dbReference type="GeneID" id="24270883"/>
<sequence length="155" mass="18486">MMSAFDSDFPRYKLYQSVVHKYATNTPVIPLTSHQVYTQNYYDTSTTNVITTYILLILFLSFCYRLIDKSLFQGRLIKSIFGFDQEQVESTVENESEDEELYYFDVLSEKENEEEQENEAEKEKKEEQENEEDKEKEVEKVTLESPDNVDVDWFY</sequence>
<evidence type="ECO:0000313" key="4">
    <source>
        <dbReference type="Proteomes" id="UP000054561"/>
    </source>
</evidence>
<dbReference type="Proteomes" id="UP000054561">
    <property type="component" value="Unassembled WGS sequence"/>
</dbReference>
<reference evidence="3 4" key="1">
    <citation type="submission" date="2014-03" db="EMBL/GenBank/DDBJ databases">
        <title>The Genome Sequence of Plasmodium fragile nilgiri.</title>
        <authorList>
            <consortium name="The Broad Institute Genomics Platform"/>
            <consortium name="The Broad Institute Genome Sequencing Center for Infectious Disease"/>
            <person name="Neafsey D."/>
            <person name="Duraisingh M."/>
            <person name="Young S.K."/>
            <person name="Zeng Q."/>
            <person name="Gargeya S."/>
            <person name="Abouelleil A."/>
            <person name="Alvarado L."/>
            <person name="Chapman S.B."/>
            <person name="Gainer-Dewar J."/>
            <person name="Goldberg J."/>
            <person name="Griggs A."/>
            <person name="Gujja S."/>
            <person name="Hansen M."/>
            <person name="Howarth C."/>
            <person name="Imamovic A."/>
            <person name="Larimer J."/>
            <person name="Pearson M."/>
            <person name="Poon T.W."/>
            <person name="Priest M."/>
            <person name="Roberts A."/>
            <person name="Saif S."/>
            <person name="Shea T."/>
            <person name="Sykes S."/>
            <person name="Wortman J."/>
            <person name="Nusbaum C."/>
            <person name="Birren B."/>
        </authorList>
    </citation>
    <scope>NUCLEOTIDE SEQUENCE [LARGE SCALE GENOMIC DNA]</scope>
    <source>
        <strain evidence="4">nilgiri</strain>
    </source>
</reference>
<feature type="region of interest" description="Disordered" evidence="1">
    <location>
        <begin position="109"/>
        <end position="155"/>
    </location>
</feature>
<accession>A0A0D9QD99</accession>